<protein>
    <submittedName>
        <fullName evidence="1">Uncharacterized protein</fullName>
    </submittedName>
</protein>
<reference evidence="1" key="1">
    <citation type="submission" date="2021-12" db="EMBL/GenBank/DDBJ databases">
        <authorList>
            <person name="Isenhart S.H."/>
            <person name="Brown D.K."/>
            <person name="Allen M.J."/>
            <person name="Garcia C.A."/>
            <person name="Bollivar D.W."/>
            <person name="Garlena R.A."/>
            <person name="Russell D.A."/>
            <person name="Jacobs-Sera D."/>
            <person name="Hatfull G.F."/>
        </authorList>
    </citation>
    <scope>NUCLEOTIDE SEQUENCE</scope>
</reference>
<proteinExistence type="predicted"/>
<evidence type="ECO:0000313" key="1">
    <source>
        <dbReference type="EMBL" id="UKH48366.1"/>
    </source>
</evidence>
<keyword evidence="2" id="KW-1185">Reference proteome</keyword>
<dbReference type="Proteomes" id="UP001179340">
    <property type="component" value="Segment"/>
</dbReference>
<evidence type="ECO:0000313" key="2">
    <source>
        <dbReference type="Proteomes" id="UP001179340"/>
    </source>
</evidence>
<dbReference type="EMBL" id="OL742560">
    <property type="protein sequence ID" value="UKH48366.1"/>
    <property type="molecule type" value="Genomic_DNA"/>
</dbReference>
<organism evidence="1 2">
    <name type="scientific">Arthrobacter phage Lilmac1015</name>
    <dbReference type="NCBI Taxonomy" id="2912653"/>
    <lineage>
        <taxon>Viruses</taxon>
        <taxon>Duplodnaviria</taxon>
        <taxon>Heunggongvirae</taxon>
        <taxon>Uroviricota</taxon>
        <taxon>Caudoviricetes</taxon>
        <taxon>Berryhillviridae</taxon>
        <taxon>Lilmacvirus</taxon>
        <taxon>Lilmacvirus lilmac1015</taxon>
    </lineage>
</organism>
<sequence>MDSYIEIAEDTTPKYVDPFPGRSGDELEWDPCGRCGGTGNVYTSVDGGRCWECMGSKGAEVPVRKLRARESSRLSGLRAAHKKWVKRAELHNANVAAAIAVDEAAADWHEAMETDAFLLDLWSKAFDYELSEKQIAAVASSLRRRRDRAEAKEAEAEAATPVPEGRYEVEGEVVSIKLHESAYGSDWKMIVLAEAGYKVWLTVPASILSALDEETPEGEWARVDSLKGRRVRATVTVEASDRDRAFGFGKRPSKAVLLPAEA</sequence>
<accession>A0AA49GYZ5</accession>
<name>A0AA49GYZ5_9CAUD</name>
<gene>
    <name evidence="1" type="primary">80</name>
    <name evidence="1" type="ORF">SEA_LILMAC1015_80</name>
</gene>